<evidence type="ECO:0008006" key="3">
    <source>
        <dbReference type="Google" id="ProtNLM"/>
    </source>
</evidence>
<sequence>MSSMETVAAPEQESPTRRQFLVLAKVGDGSLHRNWVDGERNFDLVIDYYGGTPGKWEGTADAVYENKGFKFAGIYDLIVAYPELMEDYDAVWMPDDDLDADPETISEMFVLHQRLGLGISQPSLSLDSYYSFVQTLSHPGFIARWVRYIEIMAPVFSRDALRACLHTFEGAQSGWGIDTAWQAILPGMGLESAIFDCLTVHHTRPLKTGSLYRDVTETPVREGRRNALAYGMPLPSEKAPVRALMADGSEFTGAAAASFILRNPPIPTQQEVWAWDPTLSHLRSKAKKKTRPRTEPLTLERKADAPSTGALPFTVFDEDVPVAVVLGGSDLAQRSAAWRSAGWQVVPLPAAKAGRLGQVMASVESARTRLIDVEADVLSSIAHVVERSGEAGFDVVVRTNAGIMRCEHSIPTEILMRSPLGCEVCRQLWKKVLPAVLAVVSDDEDRAARLLSLCPQAMVLKEFDPSAIEVEDQPEELAPGGTTAVVFGSLDTEALRATVDALSEQRGLTTPVEIIVVPARSGGSGDVDERDSGRTTLDVVARSGTDGLLDALQLASRARTLFLDAGDVPGPWCVHDHERAATDRAGAAVVVSSARSPLPLEDAFTAAVHVPRPGSISNPGDRVSLTLETARLVARQVPLVSASVVAAVMTRGGVTRTGSQTHETLPFTDLDELRNVTTLCSVAAAGLFVPEDPAERRRIGAHLTMWTYMRDQHVKIARKMLPHDGSVLRNTVVDALDGEMATDILADIMTTEIGAHWSAAQFACEAVRAQVEKEGSFVIGVPDSDDRLLKLLAWIGRRERGAADLIRVRVASEAEAEDTGVVEEILRTQVSRSGADGALPRLEFVDGRDWMSRPGGAAVVLADDEFRWFQGLPVPLIGVDPVTWAELLLTLAMTVRQSEADLQEASC</sequence>
<reference evidence="1 2" key="1">
    <citation type="submission" date="2024-09" db="EMBL/GenBank/DDBJ databases">
        <authorList>
            <person name="Sun Q."/>
            <person name="Mori K."/>
        </authorList>
    </citation>
    <scope>NUCLEOTIDE SEQUENCE [LARGE SCALE GENOMIC DNA]</scope>
    <source>
        <strain evidence="1 2">TISTR 1856</strain>
    </source>
</reference>
<protein>
    <recommendedName>
        <fullName evidence="3">Glycosyl transferase family 2</fullName>
    </recommendedName>
</protein>
<dbReference type="Proteomes" id="UP001589748">
    <property type="component" value="Unassembled WGS sequence"/>
</dbReference>
<dbReference type="EMBL" id="JBHMDM010000012">
    <property type="protein sequence ID" value="MFB9378774.1"/>
    <property type="molecule type" value="Genomic_DNA"/>
</dbReference>
<name>A0ABV5LXJ9_9ACTN</name>
<organism evidence="1 2">
    <name type="scientific">Kineococcus gynurae</name>
    <dbReference type="NCBI Taxonomy" id="452979"/>
    <lineage>
        <taxon>Bacteria</taxon>
        <taxon>Bacillati</taxon>
        <taxon>Actinomycetota</taxon>
        <taxon>Actinomycetes</taxon>
        <taxon>Kineosporiales</taxon>
        <taxon>Kineosporiaceae</taxon>
        <taxon>Kineococcus</taxon>
    </lineage>
</organism>
<gene>
    <name evidence="1" type="ORF">ACFFVI_17570</name>
</gene>
<proteinExistence type="predicted"/>
<keyword evidence="2" id="KW-1185">Reference proteome</keyword>
<evidence type="ECO:0000313" key="1">
    <source>
        <dbReference type="EMBL" id="MFB9378774.1"/>
    </source>
</evidence>
<comment type="caution">
    <text evidence="1">The sequence shown here is derived from an EMBL/GenBank/DDBJ whole genome shotgun (WGS) entry which is preliminary data.</text>
</comment>
<dbReference type="RefSeq" id="WP_380134417.1">
    <property type="nucleotide sequence ID" value="NZ_JBHLUI010000001.1"/>
</dbReference>
<accession>A0ABV5LXJ9</accession>
<evidence type="ECO:0000313" key="2">
    <source>
        <dbReference type="Proteomes" id="UP001589748"/>
    </source>
</evidence>